<dbReference type="EMBL" id="PEWY01000165">
    <property type="protein sequence ID" value="PIU36465.1"/>
    <property type="molecule type" value="Genomic_DNA"/>
</dbReference>
<dbReference type="Proteomes" id="UP000230184">
    <property type="component" value="Unassembled WGS sequence"/>
</dbReference>
<dbReference type="AlphaFoldDB" id="A0A2M6YSP0"/>
<organism evidence="1 2">
    <name type="scientific">Candidatus Roizmanbacteria bacterium CG07_land_8_20_14_0_80_34_15</name>
    <dbReference type="NCBI Taxonomy" id="1974849"/>
    <lineage>
        <taxon>Bacteria</taxon>
        <taxon>Candidatus Roizmaniibacteriota</taxon>
    </lineage>
</organism>
<dbReference type="Pfam" id="PF18780">
    <property type="entry name" value="HNH_repeat"/>
    <property type="match status" value="1"/>
</dbReference>
<evidence type="ECO:0000313" key="2">
    <source>
        <dbReference type="Proteomes" id="UP000230184"/>
    </source>
</evidence>
<reference evidence="2" key="1">
    <citation type="submission" date="2017-09" db="EMBL/GenBank/DDBJ databases">
        <title>Depth-based differentiation of microbial function through sediment-hosted aquifers and enrichment of novel symbionts in the deep terrestrial subsurface.</title>
        <authorList>
            <person name="Probst A.J."/>
            <person name="Ladd B."/>
            <person name="Jarett J.K."/>
            <person name="Geller-Mcgrath D.E."/>
            <person name="Sieber C.M.K."/>
            <person name="Emerson J.B."/>
            <person name="Anantharaman K."/>
            <person name="Thomas B.C."/>
            <person name="Malmstrom R."/>
            <person name="Stieglmeier M."/>
            <person name="Klingl A."/>
            <person name="Woyke T."/>
            <person name="Ryan C.M."/>
            <person name="Banfield J.F."/>
        </authorList>
    </citation>
    <scope>NUCLEOTIDE SEQUENCE [LARGE SCALE GENOMIC DNA]</scope>
</reference>
<name>A0A2M6YSP0_9BACT</name>
<accession>A0A2M6YSP0</accession>
<protein>
    <submittedName>
        <fullName evidence="1">Uncharacterized protein</fullName>
    </submittedName>
</protein>
<comment type="caution">
    <text evidence="1">The sequence shown here is derived from an EMBL/GenBank/DDBJ whole genome shotgun (WGS) entry which is preliminary data.</text>
</comment>
<sequence>MNRVNVECKNCKKIFDKETRRCNEGIKMGWNFYCSIKCRYQYKTIAKNYKCFNSKCNNVIKRAPCDIPLSGRCFCSNSCSAKVNNLTRKSIWPKKFCANKNCGKEIKRSNKYCSAKCQWTVNSVSNEEYREIIIERIKEFYKINERIPFKQEMWGIYNAVKKTFGTWNKAIIATGFKPNPVKFANKYIAIDGHKCDSLAEKVIDDWLSERKIKHETKVPYNYHRMTADFKIGNSFVEFFGLQGEVESYDRIVKEKEAFCKENNLKLIKLYPSDLFPDNKLDIIFYQGLARRPGVQVSSL</sequence>
<evidence type="ECO:0000313" key="1">
    <source>
        <dbReference type="EMBL" id="PIU36465.1"/>
    </source>
</evidence>
<proteinExistence type="predicted"/>
<dbReference type="InterPro" id="IPR041025">
    <property type="entry name" value="HNH_repeat"/>
</dbReference>
<gene>
    <name evidence="1" type="ORF">COT02_05865</name>
</gene>